<dbReference type="Proteomes" id="UP000683000">
    <property type="component" value="Unassembled WGS sequence"/>
</dbReference>
<reference evidence="3" key="1">
    <citation type="submission" date="2021-03" db="EMBL/GenBank/DDBJ databases">
        <title>Evolutionary innovations through gain and loss of genes in the ectomycorrhizal Boletales.</title>
        <authorList>
            <person name="Wu G."/>
            <person name="Miyauchi S."/>
            <person name="Morin E."/>
            <person name="Yang Z.-L."/>
            <person name="Xu J."/>
            <person name="Martin F.M."/>
        </authorList>
    </citation>
    <scope>NUCLEOTIDE SEQUENCE</scope>
    <source>
        <strain evidence="3">BR01</strain>
    </source>
</reference>
<accession>A0A8I2YG73</accession>
<dbReference type="InterPro" id="IPR045341">
    <property type="entry name" value="DUF6532"/>
</dbReference>
<feature type="domain" description="DUF6532" evidence="2">
    <location>
        <begin position="229"/>
        <end position="327"/>
    </location>
</feature>
<keyword evidence="4" id="KW-1185">Reference proteome</keyword>
<evidence type="ECO:0000313" key="4">
    <source>
        <dbReference type="Proteomes" id="UP000683000"/>
    </source>
</evidence>
<dbReference type="AlphaFoldDB" id="A0A8I2YG73"/>
<proteinExistence type="predicted"/>
<evidence type="ECO:0000313" key="3">
    <source>
        <dbReference type="EMBL" id="KAG6371252.1"/>
    </source>
</evidence>
<dbReference type="Pfam" id="PF20149">
    <property type="entry name" value="DUF6532"/>
    <property type="match status" value="1"/>
</dbReference>
<feature type="region of interest" description="Disordered" evidence="1">
    <location>
        <begin position="323"/>
        <end position="343"/>
    </location>
</feature>
<evidence type="ECO:0000259" key="2">
    <source>
        <dbReference type="Pfam" id="PF20149"/>
    </source>
</evidence>
<name>A0A8I2YG73_9AGAM</name>
<protein>
    <recommendedName>
        <fullName evidence="2">DUF6532 domain-containing protein</fullName>
    </recommendedName>
</protein>
<feature type="compositionally biased region" description="Basic and acidic residues" evidence="1">
    <location>
        <begin position="197"/>
        <end position="206"/>
    </location>
</feature>
<sequence length="343" mass="36874">MSHSHLELVNTDQGGNIAYMMPWSALAQEYVSSLTSENMTLSEALQANTYSNGAQLVMDPVGSATPFSYSVAGFLNEPQGEEQTPAEDESIVNLSSQTSATAGMAMQLVTPQHSVVAAPHQPYQMASTPRAARARKTMSSAPSAPPPRIRPVQGSHLAAMHIGHVSTPGNDQQEGLGSACTSHKQARDAEQLEGSDNTDRDHCSKKSKRAWERSACDLSTDTQAVLKVAYSHFKCQLATVNPFPDVTRGIEDYILESISAAQEQTALTVAISLHVINLVTTCYDLGKCMLMTNLVQVKAHVPQLRGQVKTLTCEKVKSAYGFMDPQESGDGGPRGQVNVIQTN</sequence>
<comment type="caution">
    <text evidence="3">The sequence shown here is derived from an EMBL/GenBank/DDBJ whole genome shotgun (WGS) entry which is preliminary data.</text>
</comment>
<dbReference type="EMBL" id="JAGFBS010000037">
    <property type="protein sequence ID" value="KAG6371252.1"/>
    <property type="molecule type" value="Genomic_DNA"/>
</dbReference>
<evidence type="ECO:0000256" key="1">
    <source>
        <dbReference type="SAM" id="MobiDB-lite"/>
    </source>
</evidence>
<gene>
    <name evidence="3" type="ORF">JVT61DRAFT_9717</name>
</gene>
<feature type="region of interest" description="Disordered" evidence="1">
    <location>
        <begin position="163"/>
        <end position="206"/>
    </location>
</feature>
<feature type="compositionally biased region" description="Polar residues" evidence="1">
    <location>
        <begin position="167"/>
        <end position="183"/>
    </location>
</feature>
<organism evidence="3 4">
    <name type="scientific">Boletus reticuloceps</name>
    <dbReference type="NCBI Taxonomy" id="495285"/>
    <lineage>
        <taxon>Eukaryota</taxon>
        <taxon>Fungi</taxon>
        <taxon>Dikarya</taxon>
        <taxon>Basidiomycota</taxon>
        <taxon>Agaricomycotina</taxon>
        <taxon>Agaricomycetes</taxon>
        <taxon>Agaricomycetidae</taxon>
        <taxon>Boletales</taxon>
        <taxon>Boletineae</taxon>
        <taxon>Boletaceae</taxon>
        <taxon>Boletoideae</taxon>
        <taxon>Boletus</taxon>
    </lineage>
</organism>